<accession>A0A518K6V3</accession>
<keyword evidence="6" id="KW-1185">Reference proteome</keyword>
<dbReference type="KEGG" id="bmei:Spa11_17270"/>
<dbReference type="InterPro" id="IPR012338">
    <property type="entry name" value="Beta-lactam/transpept-like"/>
</dbReference>
<dbReference type="Gene3D" id="3.40.710.10">
    <property type="entry name" value="DD-peptidase/beta-lactamase superfamily"/>
    <property type="match status" value="1"/>
</dbReference>
<gene>
    <name evidence="5" type="ORF">Spa11_17270</name>
</gene>
<comment type="catalytic activity">
    <reaction evidence="1">
        <text>a beta-lactam + H2O = a substituted beta-amino acid</text>
        <dbReference type="Rhea" id="RHEA:20401"/>
        <dbReference type="ChEBI" id="CHEBI:15377"/>
        <dbReference type="ChEBI" id="CHEBI:35627"/>
        <dbReference type="ChEBI" id="CHEBI:140347"/>
        <dbReference type="EC" id="3.5.2.6"/>
    </reaction>
</comment>
<dbReference type="EC" id="3.5.2.6" evidence="3"/>
<comment type="similarity">
    <text evidence="2">Belongs to the class-A beta-lactamase family.</text>
</comment>
<evidence type="ECO:0000313" key="5">
    <source>
        <dbReference type="EMBL" id="QDV73529.1"/>
    </source>
</evidence>
<dbReference type="SUPFAM" id="SSF56601">
    <property type="entry name" value="beta-lactamase/transpeptidase-like"/>
    <property type="match status" value="1"/>
</dbReference>
<organism evidence="5 6">
    <name type="scientific">Botrimarina mediterranea</name>
    <dbReference type="NCBI Taxonomy" id="2528022"/>
    <lineage>
        <taxon>Bacteria</taxon>
        <taxon>Pseudomonadati</taxon>
        <taxon>Planctomycetota</taxon>
        <taxon>Planctomycetia</taxon>
        <taxon>Pirellulales</taxon>
        <taxon>Lacipirellulaceae</taxon>
        <taxon>Botrimarina</taxon>
    </lineage>
</organism>
<feature type="domain" description="Beta-lactamase class A catalytic" evidence="4">
    <location>
        <begin position="19"/>
        <end position="232"/>
    </location>
</feature>
<dbReference type="Pfam" id="PF13354">
    <property type="entry name" value="Beta-lactamase2"/>
    <property type="match status" value="1"/>
</dbReference>
<dbReference type="PANTHER" id="PTHR35333">
    <property type="entry name" value="BETA-LACTAMASE"/>
    <property type="match status" value="1"/>
</dbReference>
<dbReference type="GO" id="GO:0046677">
    <property type="term" value="P:response to antibiotic"/>
    <property type="evidence" value="ECO:0007669"/>
    <property type="project" value="InterPro"/>
</dbReference>
<proteinExistence type="inferred from homology"/>
<dbReference type="GO" id="GO:0008800">
    <property type="term" value="F:beta-lactamase activity"/>
    <property type="evidence" value="ECO:0007669"/>
    <property type="project" value="UniProtKB-EC"/>
</dbReference>
<evidence type="ECO:0000256" key="3">
    <source>
        <dbReference type="ARBA" id="ARBA00012865"/>
    </source>
</evidence>
<dbReference type="InterPro" id="IPR000871">
    <property type="entry name" value="Beta-lactam_class-A"/>
</dbReference>
<dbReference type="AlphaFoldDB" id="A0A518K6V3"/>
<dbReference type="InterPro" id="IPR045155">
    <property type="entry name" value="Beta-lactam_cat"/>
</dbReference>
<evidence type="ECO:0000256" key="1">
    <source>
        <dbReference type="ARBA" id="ARBA00001526"/>
    </source>
</evidence>
<dbReference type="EMBL" id="CP036349">
    <property type="protein sequence ID" value="QDV73529.1"/>
    <property type="molecule type" value="Genomic_DNA"/>
</dbReference>
<reference evidence="5 6" key="1">
    <citation type="submission" date="2019-02" db="EMBL/GenBank/DDBJ databases">
        <title>Deep-cultivation of Planctomycetes and their phenomic and genomic characterization uncovers novel biology.</title>
        <authorList>
            <person name="Wiegand S."/>
            <person name="Jogler M."/>
            <person name="Boedeker C."/>
            <person name="Pinto D."/>
            <person name="Vollmers J."/>
            <person name="Rivas-Marin E."/>
            <person name="Kohn T."/>
            <person name="Peeters S.H."/>
            <person name="Heuer A."/>
            <person name="Rast P."/>
            <person name="Oberbeckmann S."/>
            <person name="Bunk B."/>
            <person name="Jeske O."/>
            <person name="Meyerdierks A."/>
            <person name="Storesund J.E."/>
            <person name="Kallscheuer N."/>
            <person name="Luecker S."/>
            <person name="Lage O.M."/>
            <person name="Pohl T."/>
            <person name="Merkel B.J."/>
            <person name="Hornburger P."/>
            <person name="Mueller R.-W."/>
            <person name="Bruemmer F."/>
            <person name="Labrenz M."/>
            <person name="Spormann A.M."/>
            <person name="Op den Camp H."/>
            <person name="Overmann J."/>
            <person name="Amann R."/>
            <person name="Jetten M.S.M."/>
            <person name="Mascher T."/>
            <person name="Medema M.H."/>
            <person name="Devos D.P."/>
            <person name="Kaster A.-K."/>
            <person name="Ovreas L."/>
            <person name="Rohde M."/>
            <person name="Galperin M.Y."/>
            <person name="Jogler C."/>
        </authorList>
    </citation>
    <scope>NUCLEOTIDE SEQUENCE [LARGE SCALE GENOMIC DNA]</scope>
    <source>
        <strain evidence="5 6">Spa11</strain>
    </source>
</reference>
<dbReference type="GO" id="GO:0030655">
    <property type="term" value="P:beta-lactam antibiotic catabolic process"/>
    <property type="evidence" value="ECO:0007669"/>
    <property type="project" value="InterPro"/>
</dbReference>
<sequence>MDAPKPILDLAQSTPARVGLAVESLDGAWSYSVLPDEVFAQASAIKVPILWELHRAAAAGELSLDERLTVDPANGAGGCGMLQNFLPGASQMALGDLGVAMIVLSDNVATNLLIDRLGFDAVNALLVSQGANQTRLRRKMIDPEARKAGRENTSTPSEAVRLMRRLHDAEGAGDPVAAAVLKVLRLRKESPVTTVLPSDTRLATKPGMLDGLRTEWSIVEREGVNYAMALMVDGGDEILIDALVREIAVAVRLEALGASPTS</sequence>
<evidence type="ECO:0000259" key="4">
    <source>
        <dbReference type="Pfam" id="PF13354"/>
    </source>
</evidence>
<evidence type="ECO:0000256" key="2">
    <source>
        <dbReference type="ARBA" id="ARBA00009009"/>
    </source>
</evidence>
<protein>
    <recommendedName>
        <fullName evidence="3">beta-lactamase</fullName>
        <ecNumber evidence="3">3.5.2.6</ecNumber>
    </recommendedName>
</protein>
<evidence type="ECO:0000313" key="6">
    <source>
        <dbReference type="Proteomes" id="UP000316426"/>
    </source>
</evidence>
<dbReference type="PANTHER" id="PTHR35333:SF3">
    <property type="entry name" value="BETA-LACTAMASE-TYPE TRANSPEPTIDASE FOLD CONTAINING PROTEIN"/>
    <property type="match status" value="1"/>
</dbReference>
<name>A0A518K6V3_9BACT</name>
<dbReference type="RefSeq" id="WP_145110673.1">
    <property type="nucleotide sequence ID" value="NZ_CP036349.1"/>
</dbReference>
<dbReference type="Proteomes" id="UP000316426">
    <property type="component" value="Chromosome"/>
</dbReference>